<comment type="subcellular location">
    <subcellularLocation>
        <location evidence="1">Membrane</location>
        <topology evidence="1">Multi-pass membrane protein</topology>
    </subcellularLocation>
</comment>
<feature type="transmembrane region" description="Helical" evidence="2">
    <location>
        <begin position="190"/>
        <end position="211"/>
    </location>
</feature>
<feature type="non-terminal residue" evidence="3">
    <location>
        <position position="1"/>
    </location>
</feature>
<dbReference type="PANTHER" id="PTHR18945">
    <property type="entry name" value="NEUROTRANSMITTER GATED ION CHANNEL"/>
    <property type="match status" value="1"/>
</dbReference>
<evidence type="ECO:0000313" key="3">
    <source>
        <dbReference type="EMBL" id="KAK7483885.1"/>
    </source>
</evidence>
<dbReference type="InterPro" id="IPR006201">
    <property type="entry name" value="Neur_channel"/>
</dbReference>
<dbReference type="GO" id="GO:0016020">
    <property type="term" value="C:membrane"/>
    <property type="evidence" value="ECO:0007669"/>
    <property type="project" value="UniProtKB-SubCell"/>
</dbReference>
<name>A0ABD0K9X5_9CAEN</name>
<feature type="transmembrane region" description="Helical" evidence="2">
    <location>
        <begin position="242"/>
        <end position="263"/>
    </location>
</feature>
<comment type="caution">
    <text evidence="3">The sequence shown here is derived from an EMBL/GenBank/DDBJ whole genome shotgun (WGS) entry which is preliminary data.</text>
</comment>
<dbReference type="EMBL" id="JACVVK020000219">
    <property type="protein sequence ID" value="KAK7483885.1"/>
    <property type="molecule type" value="Genomic_DNA"/>
</dbReference>
<evidence type="ECO:0000256" key="1">
    <source>
        <dbReference type="ARBA" id="ARBA00004141"/>
    </source>
</evidence>
<reference evidence="3 4" key="1">
    <citation type="journal article" date="2023" name="Sci. Data">
        <title>Genome assembly of the Korean intertidal mud-creeper Batillaria attramentaria.</title>
        <authorList>
            <person name="Patra A.K."/>
            <person name="Ho P.T."/>
            <person name="Jun S."/>
            <person name="Lee S.J."/>
            <person name="Kim Y."/>
            <person name="Won Y.J."/>
        </authorList>
    </citation>
    <scope>NUCLEOTIDE SEQUENCE [LARGE SCALE GENOMIC DNA]</scope>
    <source>
        <strain evidence="3">Wonlab-2016</strain>
    </source>
</reference>
<feature type="transmembrane region" description="Helical" evidence="2">
    <location>
        <begin position="126"/>
        <end position="147"/>
    </location>
</feature>
<feature type="transmembrane region" description="Helical" evidence="2">
    <location>
        <begin position="159"/>
        <end position="178"/>
    </location>
</feature>
<keyword evidence="2" id="KW-0812">Transmembrane</keyword>
<accession>A0ABD0K9X5</accession>
<protein>
    <submittedName>
        <fullName evidence="3">Uncharacterized protein</fullName>
    </submittedName>
</protein>
<dbReference type="InterPro" id="IPR036734">
    <property type="entry name" value="Neur_chan_lig-bd_sf"/>
</dbReference>
<sequence length="273" mass="30677">NAKGEVKITKTKEVEYGPGGLAYVVEKRRLKGLLSQEMELVDFPFDIQDLSVLITSDLNDGEVELVEDRKEVSFVNTLSFGNKQEWILHQCVLTEPRPVSTGETSAVTQEKPGICFKCCATRQSGFFVWNIMFVMALITALSVVTFTVDRTKPQNRIQLSFILVLAAVSFKFVASQSVPKISYPTYLDKYILTTMSYLFIVALWHGVITVFNPGNESYGIVKFFYGELDAMFSEAVLVRLDLLAFVSCAAAVLMINILFYIFIKIKVCDMDCT</sequence>
<keyword evidence="4" id="KW-1185">Reference proteome</keyword>
<dbReference type="SUPFAM" id="SSF90112">
    <property type="entry name" value="Neurotransmitter-gated ion-channel transmembrane pore"/>
    <property type="match status" value="1"/>
</dbReference>
<dbReference type="Proteomes" id="UP001519460">
    <property type="component" value="Unassembled WGS sequence"/>
</dbReference>
<keyword evidence="2" id="KW-1133">Transmembrane helix</keyword>
<keyword evidence="2" id="KW-0472">Membrane</keyword>
<dbReference type="AlphaFoldDB" id="A0ABD0K9X5"/>
<dbReference type="Gene3D" id="2.70.170.10">
    <property type="entry name" value="Neurotransmitter-gated ion-channel ligand-binding domain"/>
    <property type="match status" value="1"/>
</dbReference>
<evidence type="ECO:0000313" key="4">
    <source>
        <dbReference type="Proteomes" id="UP001519460"/>
    </source>
</evidence>
<dbReference type="InterPro" id="IPR038050">
    <property type="entry name" value="Neuro_actylchol_rec"/>
</dbReference>
<gene>
    <name evidence="3" type="ORF">BaRGS_00024902</name>
</gene>
<organism evidence="3 4">
    <name type="scientific">Batillaria attramentaria</name>
    <dbReference type="NCBI Taxonomy" id="370345"/>
    <lineage>
        <taxon>Eukaryota</taxon>
        <taxon>Metazoa</taxon>
        <taxon>Spiralia</taxon>
        <taxon>Lophotrochozoa</taxon>
        <taxon>Mollusca</taxon>
        <taxon>Gastropoda</taxon>
        <taxon>Caenogastropoda</taxon>
        <taxon>Sorbeoconcha</taxon>
        <taxon>Cerithioidea</taxon>
        <taxon>Batillariidae</taxon>
        <taxon>Batillaria</taxon>
    </lineage>
</organism>
<evidence type="ECO:0000256" key="2">
    <source>
        <dbReference type="SAM" id="Phobius"/>
    </source>
</evidence>
<proteinExistence type="predicted"/>
<dbReference type="Gene3D" id="1.20.58.390">
    <property type="entry name" value="Neurotransmitter-gated ion-channel transmembrane domain"/>
    <property type="match status" value="1"/>
</dbReference>
<dbReference type="InterPro" id="IPR036719">
    <property type="entry name" value="Neuro-gated_channel_TM_sf"/>
</dbReference>